<protein>
    <submittedName>
        <fullName evidence="1">Uncharacterized protein</fullName>
    </submittedName>
</protein>
<evidence type="ECO:0000313" key="1">
    <source>
        <dbReference type="EMBL" id="OIQ71719.1"/>
    </source>
</evidence>
<proteinExistence type="predicted"/>
<reference evidence="1" key="1">
    <citation type="submission" date="2016-10" db="EMBL/GenBank/DDBJ databases">
        <title>Sequence of Gallionella enrichment culture.</title>
        <authorList>
            <person name="Poehlein A."/>
            <person name="Muehling M."/>
            <person name="Daniel R."/>
        </authorList>
    </citation>
    <scope>NUCLEOTIDE SEQUENCE</scope>
</reference>
<dbReference type="AlphaFoldDB" id="A0A1J5PVC5"/>
<accession>A0A1J5PVC5</accession>
<sequence length="286" mass="31379">MPQTGNGPGVVAGGLHIGHWPDFFTTAARVAAGEADVQGVRKIGLERAAVVAALAGRRVEQCHLSGHLHAPKRGVILNPGHAGTRVRGQRHDDGLEVDQQRIGAGVVGAQRFTVKVSRVGSRHGKSAVVEHDVAINALDAQALHPTQQQPEFFHHQLGVTLALDDQIALEHAMSYLAFNPHRGVPGKVRAEHVQCGRCGQQFHDRGRVHQHIRVPAQAWRRLAIGINHPHADCVQRNFGAVERVYDRVWQGLRLHAGLNQQCASQPGPSFEELLHRQIMRVNRCRL</sequence>
<organism evidence="1">
    <name type="scientific">mine drainage metagenome</name>
    <dbReference type="NCBI Taxonomy" id="410659"/>
    <lineage>
        <taxon>unclassified sequences</taxon>
        <taxon>metagenomes</taxon>
        <taxon>ecological metagenomes</taxon>
    </lineage>
</organism>
<dbReference type="EMBL" id="MLJW01003590">
    <property type="protein sequence ID" value="OIQ71719.1"/>
    <property type="molecule type" value="Genomic_DNA"/>
</dbReference>
<name>A0A1J5PVC5_9ZZZZ</name>
<gene>
    <name evidence="1" type="ORF">GALL_466600</name>
</gene>
<comment type="caution">
    <text evidence="1">The sequence shown here is derived from an EMBL/GenBank/DDBJ whole genome shotgun (WGS) entry which is preliminary data.</text>
</comment>